<dbReference type="PROSITE" id="PS01124">
    <property type="entry name" value="HTH_ARAC_FAMILY_2"/>
    <property type="match status" value="1"/>
</dbReference>
<dbReference type="Pfam" id="PF14525">
    <property type="entry name" value="AraC_binding_2"/>
    <property type="match status" value="1"/>
</dbReference>
<protein>
    <recommendedName>
        <fullName evidence="4">HTH araC/xylS-type domain-containing protein</fullName>
    </recommendedName>
</protein>
<evidence type="ECO:0000256" key="2">
    <source>
        <dbReference type="ARBA" id="ARBA00023125"/>
    </source>
</evidence>
<keyword evidence="3" id="KW-0804">Transcription</keyword>
<dbReference type="AlphaFoldDB" id="A0A1Q4HZQ6"/>
<evidence type="ECO:0000256" key="1">
    <source>
        <dbReference type="ARBA" id="ARBA00023015"/>
    </source>
</evidence>
<evidence type="ECO:0000259" key="4">
    <source>
        <dbReference type="PROSITE" id="PS01124"/>
    </source>
</evidence>
<dbReference type="PANTHER" id="PTHR46796">
    <property type="entry name" value="HTH-TYPE TRANSCRIPTIONAL ACTIVATOR RHAS-RELATED"/>
    <property type="match status" value="1"/>
</dbReference>
<dbReference type="InterPro" id="IPR009057">
    <property type="entry name" value="Homeodomain-like_sf"/>
</dbReference>
<dbReference type="PANTHER" id="PTHR46796:SF12">
    <property type="entry name" value="HTH-TYPE DNA-BINDING TRANSCRIPTIONAL ACTIVATOR EUTR"/>
    <property type="match status" value="1"/>
</dbReference>
<dbReference type="GO" id="GO:0003700">
    <property type="term" value="F:DNA-binding transcription factor activity"/>
    <property type="evidence" value="ECO:0007669"/>
    <property type="project" value="InterPro"/>
</dbReference>
<reference evidence="5 6" key="1">
    <citation type="submission" date="2016-11" db="EMBL/GenBank/DDBJ databases">
        <title>Genome sequences of unsequenced Mycobacteria.</title>
        <authorList>
            <person name="Greninger A.L."/>
            <person name="Fang F."/>
            <person name="Jerome K.R."/>
        </authorList>
    </citation>
    <scope>NUCLEOTIDE SEQUENCE [LARGE SCALE GENOMIC DNA]</scope>
    <source>
        <strain evidence="5 6">M11</strain>
    </source>
</reference>
<gene>
    <name evidence="5" type="ORF">BRW65_04955</name>
</gene>
<name>A0A1Q4HZQ6_9MYCO</name>
<dbReference type="Proteomes" id="UP000186438">
    <property type="component" value="Unassembled WGS sequence"/>
</dbReference>
<dbReference type="InterPro" id="IPR050204">
    <property type="entry name" value="AraC_XylS_family_regulators"/>
</dbReference>
<dbReference type="SMART" id="SM00342">
    <property type="entry name" value="HTH_ARAC"/>
    <property type="match status" value="1"/>
</dbReference>
<evidence type="ECO:0000256" key="3">
    <source>
        <dbReference type="ARBA" id="ARBA00023163"/>
    </source>
</evidence>
<dbReference type="Pfam" id="PF12833">
    <property type="entry name" value="HTH_18"/>
    <property type="match status" value="1"/>
</dbReference>
<keyword evidence="2" id="KW-0238">DNA-binding</keyword>
<dbReference type="RefSeq" id="WP_073871972.1">
    <property type="nucleotide sequence ID" value="NZ_MPNT01000003.1"/>
</dbReference>
<dbReference type="GO" id="GO:0043565">
    <property type="term" value="F:sequence-specific DNA binding"/>
    <property type="evidence" value="ECO:0007669"/>
    <property type="project" value="InterPro"/>
</dbReference>
<dbReference type="InterPro" id="IPR018060">
    <property type="entry name" value="HTH_AraC"/>
</dbReference>
<organism evidence="5 6">
    <name type="scientific">Mycobacterium paraffinicum</name>
    <dbReference type="NCBI Taxonomy" id="53378"/>
    <lineage>
        <taxon>Bacteria</taxon>
        <taxon>Bacillati</taxon>
        <taxon>Actinomycetota</taxon>
        <taxon>Actinomycetes</taxon>
        <taxon>Mycobacteriales</taxon>
        <taxon>Mycobacteriaceae</taxon>
        <taxon>Mycobacterium</taxon>
    </lineage>
</organism>
<evidence type="ECO:0000313" key="5">
    <source>
        <dbReference type="EMBL" id="OJZ75175.1"/>
    </source>
</evidence>
<dbReference type="SUPFAM" id="SSF46689">
    <property type="entry name" value="Homeodomain-like"/>
    <property type="match status" value="2"/>
</dbReference>
<sequence>MIDGLRIRVDTSDPDDACTQIGSVYCPHRLTVKGRLSAFRARHAEGGSSGLGVYSLTYGSGTTVLDSVTFDDFVLVSHQISGRLVARAGSGERILLPGEHVVLDAHTAYRLRWEENCRIFHARLPRSAFEATVAEFAGASQTAAVRFPLSRRPTKPGGAAVAKVMHVLLRNAGPDGLLASGSLLSAQMRRMLVASIVEAYPGVYRTADEGRSGVVRPRAVRRAIAYLEESAAEDIRINDVAAAARVSTRALQEAFRKHLDTTPMAYLKSIRLARAHADLRQASVEEGTTVAAVAYRWGFGNLGRFAADYRREFGRSPSEVLRAGQ</sequence>
<evidence type="ECO:0000313" key="6">
    <source>
        <dbReference type="Proteomes" id="UP000186438"/>
    </source>
</evidence>
<feature type="domain" description="HTH araC/xylS-type" evidence="4">
    <location>
        <begin position="221"/>
        <end position="323"/>
    </location>
</feature>
<keyword evidence="1" id="KW-0805">Transcription regulation</keyword>
<proteinExistence type="predicted"/>
<dbReference type="STRING" id="53378.BRW65_04955"/>
<dbReference type="InterPro" id="IPR035418">
    <property type="entry name" value="AraC-bd_2"/>
</dbReference>
<dbReference type="Gene3D" id="1.10.10.60">
    <property type="entry name" value="Homeodomain-like"/>
    <property type="match status" value="1"/>
</dbReference>
<keyword evidence="6" id="KW-1185">Reference proteome</keyword>
<comment type="caution">
    <text evidence="5">The sequence shown here is derived from an EMBL/GenBank/DDBJ whole genome shotgun (WGS) entry which is preliminary data.</text>
</comment>
<accession>A0A1Q4HZQ6</accession>
<dbReference type="EMBL" id="MPNT01000003">
    <property type="protein sequence ID" value="OJZ75175.1"/>
    <property type="molecule type" value="Genomic_DNA"/>
</dbReference>